<comment type="caution">
    <text evidence="3">The sequence shown here is derived from an EMBL/GenBank/DDBJ whole genome shotgun (WGS) entry which is preliminary data.</text>
</comment>
<evidence type="ECO:0000313" key="3">
    <source>
        <dbReference type="EMBL" id="NEZ93992.1"/>
    </source>
</evidence>
<name>A0A846I3J0_CLOBO</name>
<feature type="region of interest" description="Disordered" evidence="1">
    <location>
        <begin position="48"/>
        <end position="67"/>
    </location>
</feature>
<evidence type="ECO:0000259" key="2">
    <source>
        <dbReference type="Pfam" id="PF23843"/>
    </source>
</evidence>
<gene>
    <name evidence="3" type="ORF">EXM69_19130</name>
</gene>
<protein>
    <recommendedName>
        <fullName evidence="2">DUF7210 domain-containing protein</fullName>
    </recommendedName>
</protein>
<dbReference type="RefSeq" id="WP_222662266.1">
    <property type="nucleotide sequence ID" value="NZ_JACBCV010000007.1"/>
</dbReference>
<feature type="domain" description="DUF7210" evidence="2">
    <location>
        <begin position="7"/>
        <end position="44"/>
    </location>
</feature>
<dbReference type="EMBL" id="SGKC01000063">
    <property type="protein sequence ID" value="NEZ93992.1"/>
    <property type="molecule type" value="Genomic_DNA"/>
</dbReference>
<dbReference type="InterPro" id="IPR055634">
    <property type="entry name" value="DUF7210"/>
</dbReference>
<accession>A0A846I3J0</accession>
<organism evidence="3 4">
    <name type="scientific">Clostridium botulinum</name>
    <dbReference type="NCBI Taxonomy" id="1491"/>
    <lineage>
        <taxon>Bacteria</taxon>
        <taxon>Bacillati</taxon>
        <taxon>Bacillota</taxon>
        <taxon>Clostridia</taxon>
        <taxon>Eubacteriales</taxon>
        <taxon>Clostridiaceae</taxon>
        <taxon>Clostridium</taxon>
    </lineage>
</organism>
<dbReference type="Pfam" id="PF23843">
    <property type="entry name" value="DUF7210"/>
    <property type="match status" value="1"/>
</dbReference>
<evidence type="ECO:0000256" key="1">
    <source>
        <dbReference type="SAM" id="MobiDB-lite"/>
    </source>
</evidence>
<dbReference type="AlphaFoldDB" id="A0A846I3J0"/>
<dbReference type="Proteomes" id="UP000473887">
    <property type="component" value="Unassembled WGS sequence"/>
</dbReference>
<reference evidence="3 4" key="1">
    <citation type="submission" date="2019-02" db="EMBL/GenBank/DDBJ databases">
        <title>Genome sequencing of Clostridium botulinum clinical isolates.</title>
        <authorList>
            <person name="Brunt J."/>
            <person name="Van Vliet A.H.M."/>
            <person name="Stringer S.C."/>
            <person name="Grant K.A."/>
            <person name="Carter A.C."/>
            <person name="Peck M.W."/>
        </authorList>
    </citation>
    <scope>NUCLEOTIDE SEQUENCE [LARGE SCALE GENOMIC DNA]</scope>
    <source>
        <strain evidence="3 4">H142660711</strain>
    </source>
</reference>
<sequence length="67" mass="7746">MANKRTVKAKALVNLKYDKDCFKIGNELKVRIEDALDMIEKEHIELLEELPEENQEEEIGESAKEGE</sequence>
<proteinExistence type="predicted"/>
<feature type="compositionally biased region" description="Acidic residues" evidence="1">
    <location>
        <begin position="48"/>
        <end position="60"/>
    </location>
</feature>
<evidence type="ECO:0000313" key="4">
    <source>
        <dbReference type="Proteomes" id="UP000473887"/>
    </source>
</evidence>